<dbReference type="SUPFAM" id="SSF51735">
    <property type="entry name" value="NAD(P)-binding Rossmann-fold domains"/>
    <property type="match status" value="1"/>
</dbReference>
<keyword evidence="2" id="KW-1185">Reference proteome</keyword>
<evidence type="ECO:0008006" key="3">
    <source>
        <dbReference type="Google" id="ProtNLM"/>
    </source>
</evidence>
<dbReference type="Gene3D" id="3.40.50.720">
    <property type="entry name" value="NAD(P)-binding Rossmann-like Domain"/>
    <property type="match status" value="1"/>
</dbReference>
<gene>
    <name evidence="1" type="ORF">LY28_00127</name>
</gene>
<evidence type="ECO:0000313" key="2">
    <source>
        <dbReference type="Proteomes" id="UP000248132"/>
    </source>
</evidence>
<dbReference type="AlphaFoldDB" id="A0A318XRN2"/>
<sequence length="359" mass="39317">MIGIIGGYGSIGFEAAKILKNLYGYEIMAAGRKPDSMGLVKQSFFQDIEVQALDISDYAEVRQLLERCGTVINCTGAALDIAALADGIKGSKVKYADISENVFAAKKLTNKVAAAVFAAGSLPGLSALMPRYLAGQMEKPEKLNFSYEARGSFTAAAAKEYLEGLFEQDKYLMVEWKRGRLEPVCGTVLQEEGFKADRQVFPYFDREAGYLTDTLRLEEGRWNMVIRGEYTLKMLTSARELYKENPREAVEALRKASALDLLYGGCSYVKMEAELEGGKETRRMTVKAGSPEKLTGAAAAITAHLLHENMLPEGAYTLGRCEKVMPVMEQLLSMDSLVEVIVSSEAGSGLAEIEEEGEI</sequence>
<name>A0A318XRN2_9FIRM</name>
<protein>
    <recommendedName>
        <fullName evidence="3">Saccharopine dehydrogenase-like protein</fullName>
    </recommendedName>
</protein>
<dbReference type="EMBL" id="QKMR01000001">
    <property type="protein sequence ID" value="PYG90247.1"/>
    <property type="molecule type" value="Genomic_DNA"/>
</dbReference>
<comment type="caution">
    <text evidence="1">The sequence shown here is derived from an EMBL/GenBank/DDBJ whole genome shotgun (WGS) entry which is preliminary data.</text>
</comment>
<evidence type="ECO:0000313" key="1">
    <source>
        <dbReference type="EMBL" id="PYG90247.1"/>
    </source>
</evidence>
<dbReference type="PANTHER" id="PTHR43796:SF2">
    <property type="entry name" value="CARBOXYNORSPERMIDINE SYNTHASE"/>
    <property type="match status" value="1"/>
</dbReference>
<reference evidence="1 2" key="1">
    <citation type="submission" date="2018-06" db="EMBL/GenBank/DDBJ databases">
        <title>Genomic Encyclopedia of Type Strains, Phase I: the one thousand microbial genomes (KMG-I) project.</title>
        <authorList>
            <person name="Kyrpides N."/>
        </authorList>
    </citation>
    <scope>NUCLEOTIDE SEQUENCE [LARGE SCALE GENOMIC DNA]</scope>
    <source>
        <strain evidence="1 2">DSM 19573</strain>
    </source>
</reference>
<accession>A0A318XRN2</accession>
<dbReference type="PANTHER" id="PTHR43796">
    <property type="entry name" value="CARBOXYNORSPERMIDINE SYNTHASE"/>
    <property type="match status" value="1"/>
</dbReference>
<proteinExistence type="predicted"/>
<dbReference type="RefSeq" id="WP_110460226.1">
    <property type="nucleotide sequence ID" value="NZ_QKMR01000001.1"/>
</dbReference>
<dbReference type="OrthoDB" id="1221575at2"/>
<organism evidence="1 2">
    <name type="scientific">Ruminiclostridium sufflavum DSM 19573</name>
    <dbReference type="NCBI Taxonomy" id="1121337"/>
    <lineage>
        <taxon>Bacteria</taxon>
        <taxon>Bacillati</taxon>
        <taxon>Bacillota</taxon>
        <taxon>Clostridia</taxon>
        <taxon>Eubacteriales</taxon>
        <taxon>Oscillospiraceae</taxon>
        <taxon>Ruminiclostridium</taxon>
    </lineage>
</organism>
<dbReference type="InterPro" id="IPR036291">
    <property type="entry name" value="NAD(P)-bd_dom_sf"/>
</dbReference>
<dbReference type="Proteomes" id="UP000248132">
    <property type="component" value="Unassembled WGS sequence"/>
</dbReference>